<dbReference type="GO" id="GO:0051056">
    <property type="term" value="P:regulation of small GTPase mediated signal transduction"/>
    <property type="evidence" value="ECO:0007669"/>
    <property type="project" value="TreeGrafter"/>
</dbReference>
<dbReference type="InterPro" id="IPR008936">
    <property type="entry name" value="Rho_GTPase_activation_prot"/>
</dbReference>
<dbReference type="Gene3D" id="1.10.555.10">
    <property type="entry name" value="Rho GTPase activation protein"/>
    <property type="match status" value="1"/>
</dbReference>
<dbReference type="GO" id="GO:0005096">
    <property type="term" value="F:GTPase activator activity"/>
    <property type="evidence" value="ECO:0007669"/>
    <property type="project" value="UniProtKB-KW"/>
</dbReference>
<evidence type="ECO:0000259" key="3">
    <source>
        <dbReference type="PROSITE" id="PS50238"/>
    </source>
</evidence>
<dbReference type="PANTHER" id="PTHR14963">
    <property type="entry name" value="RHO GTPASE ACTIVATING PROTEIN 18,19-RELATED"/>
    <property type="match status" value="1"/>
</dbReference>
<evidence type="ECO:0000313" key="4">
    <source>
        <dbReference type="Proteomes" id="UP000095280"/>
    </source>
</evidence>
<evidence type="ECO:0000256" key="2">
    <source>
        <dbReference type="SAM" id="MobiDB-lite"/>
    </source>
</evidence>
<dbReference type="InterPro" id="IPR000198">
    <property type="entry name" value="RhoGAP_dom"/>
</dbReference>
<dbReference type="SUPFAM" id="SSF48350">
    <property type="entry name" value="GTPase activation domain, GAP"/>
    <property type="match status" value="1"/>
</dbReference>
<name>A0A1I8F6M3_9PLAT</name>
<dbReference type="WBParaSite" id="maker-unitig_22544-snap-gene-0.2-mRNA-1">
    <property type="protein sequence ID" value="maker-unitig_22544-snap-gene-0.2-mRNA-1"/>
    <property type="gene ID" value="maker-unitig_22544-snap-gene-0.2"/>
</dbReference>
<reference evidence="5" key="1">
    <citation type="submission" date="2016-11" db="UniProtKB">
        <authorList>
            <consortium name="WormBaseParasite"/>
        </authorList>
    </citation>
    <scope>IDENTIFICATION</scope>
</reference>
<accession>A0A1I8F6M3</accession>
<dbReference type="GO" id="GO:0005737">
    <property type="term" value="C:cytoplasm"/>
    <property type="evidence" value="ECO:0007669"/>
    <property type="project" value="TreeGrafter"/>
</dbReference>
<dbReference type="Proteomes" id="UP000095280">
    <property type="component" value="Unplaced"/>
</dbReference>
<dbReference type="Pfam" id="PF00620">
    <property type="entry name" value="RhoGAP"/>
    <property type="match status" value="1"/>
</dbReference>
<dbReference type="AlphaFoldDB" id="A0A1I8F6M3"/>
<proteinExistence type="predicted"/>
<keyword evidence="1" id="KW-0343">GTPase activation</keyword>
<sequence>LRIATELTLRDHAIALPPTARPEPATPGRERESAVCPVEKPGGSVSLAAARQLRGFQILVQLLPHSNRWMLSSLLKTARQVAELPRTLMTPENLGTVFGPLLLCPRQMKSTDDYARIIALSNRAVTYMIRHAGPEHLVIDAMRSLSTERSRCYSRSRSCSAKPTKSLTPDADSDDDNDEAVDVCMNFVDRSTASRLGGRDYTQLQVAQLYAAVQAMPESAKKSALVRKFSAAANSVVVDPTTGLIRQMVQLSSHVTCPASSLTCQAGSQIRVVDSSVAASLTGCSGHHDNNETLQRQAALAQSRCRVSKAK</sequence>
<dbReference type="PANTHER" id="PTHR14963:SF7">
    <property type="entry name" value="RHO GTPASE-ACTIVATING PROTEIN 19"/>
    <property type="match status" value="1"/>
</dbReference>
<dbReference type="PROSITE" id="PS50238">
    <property type="entry name" value="RHOGAP"/>
    <property type="match status" value="1"/>
</dbReference>
<feature type="region of interest" description="Disordered" evidence="2">
    <location>
        <begin position="17"/>
        <end position="37"/>
    </location>
</feature>
<evidence type="ECO:0000256" key="1">
    <source>
        <dbReference type="ARBA" id="ARBA00022468"/>
    </source>
</evidence>
<evidence type="ECO:0000313" key="5">
    <source>
        <dbReference type="WBParaSite" id="maker-unitig_22544-snap-gene-0.2-mRNA-1"/>
    </source>
</evidence>
<keyword evidence="4" id="KW-1185">Reference proteome</keyword>
<feature type="domain" description="Rho-GAP" evidence="3">
    <location>
        <begin position="1"/>
        <end position="136"/>
    </location>
</feature>
<dbReference type="GO" id="GO:0007165">
    <property type="term" value="P:signal transduction"/>
    <property type="evidence" value="ECO:0007669"/>
    <property type="project" value="InterPro"/>
</dbReference>
<organism evidence="4 5">
    <name type="scientific">Macrostomum lignano</name>
    <dbReference type="NCBI Taxonomy" id="282301"/>
    <lineage>
        <taxon>Eukaryota</taxon>
        <taxon>Metazoa</taxon>
        <taxon>Spiralia</taxon>
        <taxon>Lophotrochozoa</taxon>
        <taxon>Platyhelminthes</taxon>
        <taxon>Rhabditophora</taxon>
        <taxon>Macrostomorpha</taxon>
        <taxon>Macrostomida</taxon>
        <taxon>Macrostomidae</taxon>
        <taxon>Macrostomum</taxon>
    </lineage>
</organism>
<protein>
    <submittedName>
        <fullName evidence="5">Rho-GAP domain-containing protein</fullName>
    </submittedName>
</protein>